<organism evidence="1 2">
    <name type="scientific">Setaria italica</name>
    <name type="common">Foxtail millet</name>
    <name type="synonym">Panicum italicum</name>
    <dbReference type="NCBI Taxonomy" id="4555"/>
    <lineage>
        <taxon>Eukaryota</taxon>
        <taxon>Viridiplantae</taxon>
        <taxon>Streptophyta</taxon>
        <taxon>Embryophyta</taxon>
        <taxon>Tracheophyta</taxon>
        <taxon>Spermatophyta</taxon>
        <taxon>Magnoliopsida</taxon>
        <taxon>Liliopsida</taxon>
        <taxon>Poales</taxon>
        <taxon>Poaceae</taxon>
        <taxon>PACMAD clade</taxon>
        <taxon>Panicoideae</taxon>
        <taxon>Panicodae</taxon>
        <taxon>Paniceae</taxon>
        <taxon>Cenchrinae</taxon>
        <taxon>Setaria</taxon>
    </lineage>
</organism>
<reference evidence="1" key="2">
    <citation type="submission" date="2018-08" db="UniProtKB">
        <authorList>
            <consortium name="EnsemblPlants"/>
        </authorList>
    </citation>
    <scope>IDENTIFICATION</scope>
    <source>
        <strain evidence="1">Yugu1</strain>
    </source>
</reference>
<evidence type="ECO:0000313" key="1">
    <source>
        <dbReference type="EnsemblPlants" id="KQL08071"/>
    </source>
</evidence>
<evidence type="ECO:0000313" key="2">
    <source>
        <dbReference type="Proteomes" id="UP000004995"/>
    </source>
</evidence>
<keyword evidence="2" id="KW-1185">Reference proteome</keyword>
<proteinExistence type="predicted"/>
<dbReference type="InParanoid" id="K3XT35"/>
<name>K3XT35_SETIT</name>
<dbReference type="EnsemblPlants" id="KQL08071">
    <property type="protein sequence ID" value="KQL08071"/>
    <property type="gene ID" value="SETIT_005091mg"/>
</dbReference>
<accession>K3XT35</accession>
<protein>
    <submittedName>
        <fullName evidence="1">Uncharacterized protein</fullName>
    </submittedName>
</protein>
<sequence length="59" mass="6773">MVFSFQLNPCCDALLMLKPLVRKGPFVGCTFQSTMLYSEQALRIVELVKKLRIMVPVRL</sequence>
<dbReference type="AlphaFoldDB" id="K3XT35"/>
<dbReference type="Proteomes" id="UP000004995">
    <property type="component" value="Unassembled WGS sequence"/>
</dbReference>
<dbReference type="EMBL" id="AGNK02003411">
    <property type="status" value="NOT_ANNOTATED_CDS"/>
    <property type="molecule type" value="Genomic_DNA"/>
</dbReference>
<dbReference type="HOGENOM" id="CLU_2965331_0_0_1"/>
<reference evidence="2" key="1">
    <citation type="journal article" date="2012" name="Nat. Biotechnol.">
        <title>Reference genome sequence of the model plant Setaria.</title>
        <authorList>
            <person name="Bennetzen J.L."/>
            <person name="Schmutz J."/>
            <person name="Wang H."/>
            <person name="Percifield R."/>
            <person name="Hawkins J."/>
            <person name="Pontaroli A.C."/>
            <person name="Estep M."/>
            <person name="Feng L."/>
            <person name="Vaughn J.N."/>
            <person name="Grimwood J."/>
            <person name="Jenkins J."/>
            <person name="Barry K."/>
            <person name="Lindquist E."/>
            <person name="Hellsten U."/>
            <person name="Deshpande S."/>
            <person name="Wang X."/>
            <person name="Wu X."/>
            <person name="Mitros T."/>
            <person name="Triplett J."/>
            <person name="Yang X."/>
            <person name="Ye C.Y."/>
            <person name="Mauro-Herrera M."/>
            <person name="Wang L."/>
            <person name="Li P."/>
            <person name="Sharma M."/>
            <person name="Sharma R."/>
            <person name="Ronald P.C."/>
            <person name="Panaud O."/>
            <person name="Kellogg E.A."/>
            <person name="Brutnell T.P."/>
            <person name="Doust A.N."/>
            <person name="Tuskan G.A."/>
            <person name="Rokhsar D."/>
            <person name="Devos K.M."/>
        </authorList>
    </citation>
    <scope>NUCLEOTIDE SEQUENCE [LARGE SCALE GENOMIC DNA]</scope>
    <source>
        <strain evidence="2">cv. Yugu1</strain>
    </source>
</reference>
<dbReference type="Gramene" id="KQL08071">
    <property type="protein sequence ID" value="KQL08071"/>
    <property type="gene ID" value="SETIT_005091mg"/>
</dbReference>